<dbReference type="InterPro" id="IPR017850">
    <property type="entry name" value="Alkaline_phosphatase_core_sf"/>
</dbReference>
<feature type="domain" description="Sulfatase N-terminal" evidence="1">
    <location>
        <begin position="32"/>
        <end position="290"/>
    </location>
</feature>
<dbReference type="Pfam" id="PF00884">
    <property type="entry name" value="Sulfatase"/>
    <property type="match status" value="1"/>
</dbReference>
<sequence>MNSDIVLLTVDSWRHDTTDLVPNLSSRLSGPSDLICAGAATNWAFPAILSGTYYPTAYDSNGEVRSDLESLPDKLSQAGYATGGFIACNPYVSKWADRFDTFWNATLSPDSPEWYSNSIKKWVSRAHRTALMQKRVSAASIAQRAADWYEQQDSPRFLWMHVMEPHLPYYPGLRKARQVGLIDSYQSVLSYQRNGDATPTEHIATQRELYNKCVELFDEHAAALLDFVDDDAMILAFGDHGEEFEHGHYDHERLYDECMRVPLYYKNAPESLDGTVRQIDIAPTILDELGLDTPELWAGREAVSVSERPAYMLTPEPGANLLHAGIRTETAKLIKSFEQDTGDLSATEYYDLEVDPYERDNIADEVSDTRLEHEVDEFIAEHETALDMNAVTGLDSAVVKSRLEDLGYK</sequence>
<evidence type="ECO:0000313" key="3">
    <source>
        <dbReference type="Proteomes" id="UP000682967"/>
    </source>
</evidence>
<accession>A0A8T8KDE8</accession>
<dbReference type="GO" id="GO:0016787">
    <property type="term" value="F:hydrolase activity"/>
    <property type="evidence" value="ECO:0007669"/>
    <property type="project" value="UniProtKB-KW"/>
</dbReference>
<dbReference type="AlphaFoldDB" id="A0A8T8KDE8"/>
<organism evidence="2 3">
    <name type="scientific">Haloarcula marismortui ATCC 33800</name>
    <dbReference type="NCBI Taxonomy" id="662476"/>
    <lineage>
        <taxon>Archaea</taxon>
        <taxon>Methanobacteriati</taxon>
        <taxon>Methanobacteriota</taxon>
        <taxon>Stenosarchaea group</taxon>
        <taxon>Halobacteria</taxon>
        <taxon>Halobacteriales</taxon>
        <taxon>Haloarculaceae</taxon>
        <taxon>Haloarcula</taxon>
    </lineage>
</organism>
<dbReference type="KEGG" id="hsin:KDQ40_05090"/>
<dbReference type="InterPro" id="IPR052701">
    <property type="entry name" value="GAG_Ulvan_Degrading_Sulfatases"/>
</dbReference>
<dbReference type="Gene3D" id="3.40.720.10">
    <property type="entry name" value="Alkaline Phosphatase, subunit A"/>
    <property type="match status" value="1"/>
</dbReference>
<dbReference type="Proteomes" id="UP000682967">
    <property type="component" value="Chromosome"/>
</dbReference>
<dbReference type="SUPFAM" id="SSF53649">
    <property type="entry name" value="Alkaline phosphatase-like"/>
    <property type="match status" value="1"/>
</dbReference>
<dbReference type="InterPro" id="IPR000917">
    <property type="entry name" value="Sulfatase_N"/>
</dbReference>
<dbReference type="PANTHER" id="PTHR43751:SF3">
    <property type="entry name" value="SULFATASE N-TERMINAL DOMAIN-CONTAINING PROTEIN"/>
    <property type="match status" value="1"/>
</dbReference>
<protein>
    <submittedName>
        <fullName evidence="2">Sulfatase-like hydrolase/transferase</fullName>
    </submittedName>
</protein>
<dbReference type="GeneID" id="64822308"/>
<evidence type="ECO:0000313" key="2">
    <source>
        <dbReference type="EMBL" id="QUJ73128.1"/>
    </source>
</evidence>
<dbReference type="OrthoDB" id="3164at2157"/>
<dbReference type="EMBL" id="CP073366">
    <property type="protein sequence ID" value="QUJ73128.1"/>
    <property type="molecule type" value="Genomic_DNA"/>
</dbReference>
<evidence type="ECO:0000259" key="1">
    <source>
        <dbReference type="Pfam" id="PF00884"/>
    </source>
</evidence>
<name>A0A8T8KDE8_9EURY</name>
<dbReference type="PANTHER" id="PTHR43751">
    <property type="entry name" value="SULFATASE"/>
    <property type="match status" value="1"/>
</dbReference>
<dbReference type="RefSeq" id="WP_082229900.1">
    <property type="nucleotide sequence ID" value="NZ_AOLR01000016.1"/>
</dbReference>
<keyword evidence="2" id="KW-0378">Hydrolase</keyword>
<reference evidence="2" key="1">
    <citation type="submission" date="2021-04" db="EMBL/GenBank/DDBJ databases">
        <title>Complete Genome sequence and Methylome Analysis of the Haloarchaeon Haloarcula sinaiiensis.</title>
        <authorList>
            <person name="Fomenkov A."/>
            <person name="DasSarma P."/>
            <person name="DasSarma S."/>
            <person name="Roberts R.J."/>
        </authorList>
    </citation>
    <scope>NUCLEOTIDE SEQUENCE</scope>
    <source>
        <strain evidence="2">ATCC 33800</strain>
    </source>
</reference>
<proteinExistence type="predicted"/>
<gene>
    <name evidence="2" type="ORF">KDQ40_05090</name>
</gene>